<feature type="region of interest" description="Disordered" evidence="1">
    <location>
        <begin position="1"/>
        <end position="20"/>
    </location>
</feature>
<dbReference type="Proteomes" id="UP001202052">
    <property type="component" value="Unassembled WGS sequence"/>
</dbReference>
<evidence type="ECO:0000259" key="2">
    <source>
        <dbReference type="Pfam" id="PF25819"/>
    </source>
</evidence>
<comment type="caution">
    <text evidence="3">The sequence shown here is derived from an EMBL/GenBank/DDBJ whole genome shotgun (WGS) entry which is preliminary data.</text>
</comment>
<dbReference type="RefSeq" id="WP_249493651.1">
    <property type="nucleotide sequence ID" value="NZ_JAMCCK010000158.1"/>
</dbReference>
<evidence type="ECO:0000313" key="3">
    <source>
        <dbReference type="EMBL" id="MCL3999130.1"/>
    </source>
</evidence>
<reference evidence="3 4" key="1">
    <citation type="submission" date="2022-05" db="EMBL/GenBank/DDBJ databases">
        <title>Genome Resource of Streptomyces lavenduligriseus GA1-1, a Strain with Broad-Spectrum Antifungal Activity against Phytopathogenic Fungi.</title>
        <authorList>
            <person name="Qi D."/>
        </authorList>
    </citation>
    <scope>NUCLEOTIDE SEQUENCE [LARGE SCALE GENOMIC DNA]</scope>
    <source>
        <strain evidence="3 4">GA1-1</strain>
    </source>
</reference>
<sequence length="362" mass="39054">MPQPDDTTPDPSRQPFTGVPDHFRQAHDAIVHATRTTGPAPRTRRPAPALTDIHGVGYTAPDRTRPGGPDNLALIILTRHPMTETEARALLRPHTGDILDNVPLIVEVAPPSTLLQDLLLHQNYVNPASAGVSIGRAGVDGSGTLGFLATRRDTGETLIVSCWHVIAGPYAQHQDALIQPSLPDQFARQLAHSRLIGWLDSWSSPIGGGLVDDFDCACAVPHDPVNPRFLSTLTGAPKFEEFKPPVQDVDPGVLNQGVLKSGRTTGVTSGYIHAMGTHNQNYYGQIVTFTNTLWICTNTGAPFAQPGDSGSCIAMFNTGRPVGMLYAGDTTPQPTNQGPRLFTYATPIQSVLHRLNLEFRYT</sequence>
<dbReference type="InterPro" id="IPR043504">
    <property type="entry name" value="Peptidase_S1_PA_chymotrypsin"/>
</dbReference>
<gene>
    <name evidence="3" type="ORF">M4438_37545</name>
</gene>
<dbReference type="Pfam" id="PF25819">
    <property type="entry name" value="Nal1_C"/>
    <property type="match status" value="1"/>
</dbReference>
<feature type="domain" description="Nal1 C-terminal" evidence="2">
    <location>
        <begin position="253"/>
        <end position="331"/>
    </location>
</feature>
<dbReference type="InterPro" id="IPR009003">
    <property type="entry name" value="Peptidase_S1_PA"/>
</dbReference>
<protein>
    <submittedName>
        <fullName evidence="3">S1 family peptidase</fullName>
    </submittedName>
</protein>
<evidence type="ECO:0000256" key="1">
    <source>
        <dbReference type="SAM" id="MobiDB-lite"/>
    </source>
</evidence>
<feature type="compositionally biased region" description="Polar residues" evidence="1">
    <location>
        <begin position="1"/>
        <end position="15"/>
    </location>
</feature>
<dbReference type="SUPFAM" id="SSF50494">
    <property type="entry name" value="Trypsin-like serine proteases"/>
    <property type="match status" value="1"/>
</dbReference>
<dbReference type="Gene3D" id="2.40.10.10">
    <property type="entry name" value="Trypsin-like serine proteases"/>
    <property type="match status" value="1"/>
</dbReference>
<keyword evidence="4" id="KW-1185">Reference proteome</keyword>
<evidence type="ECO:0000313" key="4">
    <source>
        <dbReference type="Proteomes" id="UP001202052"/>
    </source>
</evidence>
<accession>A0ABT0P696</accession>
<dbReference type="InterPro" id="IPR057904">
    <property type="entry name" value="Nal1_C"/>
</dbReference>
<proteinExistence type="predicted"/>
<organism evidence="3 4">
    <name type="scientific">Streptomyces lavenduligriseus</name>
    <dbReference type="NCBI Taxonomy" id="67315"/>
    <lineage>
        <taxon>Bacteria</taxon>
        <taxon>Bacillati</taxon>
        <taxon>Actinomycetota</taxon>
        <taxon>Actinomycetes</taxon>
        <taxon>Kitasatosporales</taxon>
        <taxon>Streptomycetaceae</taxon>
        <taxon>Streptomyces</taxon>
    </lineage>
</organism>
<name>A0ABT0P696_9ACTN</name>
<dbReference type="EMBL" id="JAMCCK010000158">
    <property type="protein sequence ID" value="MCL3999130.1"/>
    <property type="molecule type" value="Genomic_DNA"/>
</dbReference>